<comment type="function">
    <text evidence="6">An essential GTPase that binds both GDP and GTP, with rapid nucleotide exchange. Plays a role in 16S rRNA processing and 30S ribosomal subunit biogenesis and possibly also in cell cycle regulation and energy metabolism.</text>
</comment>
<name>A0A7S9WVG7_9BACT</name>
<keyword evidence="4 6" id="KW-0694">RNA-binding</keyword>
<dbReference type="GO" id="GO:0003924">
    <property type="term" value="F:GTPase activity"/>
    <property type="evidence" value="ECO:0007669"/>
    <property type="project" value="UniProtKB-UniRule"/>
</dbReference>
<keyword evidence="6" id="KW-0690">Ribosome biogenesis</keyword>
<dbReference type="RefSeq" id="WP_107856201.1">
    <property type="nucleotide sequence ID" value="NZ_CP060705.1"/>
</dbReference>
<evidence type="ECO:0000259" key="9">
    <source>
        <dbReference type="PROSITE" id="PS50823"/>
    </source>
</evidence>
<dbReference type="EMBL" id="CP060705">
    <property type="protein sequence ID" value="QPH94808.1"/>
    <property type="molecule type" value="Genomic_DNA"/>
</dbReference>
<dbReference type="GO" id="GO:0043024">
    <property type="term" value="F:ribosomal small subunit binding"/>
    <property type="evidence" value="ECO:0007669"/>
    <property type="project" value="TreeGrafter"/>
</dbReference>
<dbReference type="NCBIfam" id="TIGR00231">
    <property type="entry name" value="small_GTP"/>
    <property type="match status" value="1"/>
</dbReference>
<evidence type="ECO:0000256" key="6">
    <source>
        <dbReference type="HAMAP-Rule" id="MF_00367"/>
    </source>
</evidence>
<feature type="region of interest" description="G5" evidence="7">
    <location>
        <begin position="146"/>
        <end position="148"/>
    </location>
</feature>
<dbReference type="Gene3D" id="3.40.50.300">
    <property type="entry name" value="P-loop containing nucleotide triphosphate hydrolases"/>
    <property type="match status" value="1"/>
</dbReference>
<accession>A0A7S9WVG7</accession>
<dbReference type="PROSITE" id="PS51713">
    <property type="entry name" value="G_ERA"/>
    <property type="match status" value="1"/>
</dbReference>
<dbReference type="NCBIfam" id="TIGR00436">
    <property type="entry name" value="era"/>
    <property type="match status" value="1"/>
</dbReference>
<feature type="domain" description="KH type-2" evidence="9">
    <location>
        <begin position="194"/>
        <end position="274"/>
    </location>
</feature>
<dbReference type="Pfam" id="PF01926">
    <property type="entry name" value="MMR_HSR1"/>
    <property type="match status" value="1"/>
</dbReference>
<reference evidence="11 12" key="1">
    <citation type="journal article" date="2018" name="Emerg. Microbes Infect.">
        <title>Genomic analysis of oral Campylobacter concisus strains identified a potential bacterial molecular marker associated with active Crohn's disease.</title>
        <authorList>
            <person name="Liu F."/>
            <person name="Ma R."/>
            <person name="Tay C.Y.A."/>
            <person name="Octavia S."/>
            <person name="Lan R."/>
            <person name="Chung H.K.L."/>
            <person name="Riordan S.M."/>
            <person name="Grimm M.C."/>
            <person name="Leong R.W."/>
            <person name="Tanaka M.M."/>
            <person name="Connor S."/>
            <person name="Zhang L."/>
        </authorList>
    </citation>
    <scope>NUCLEOTIDE SEQUENCE [LARGE SCALE GENOMIC DNA]</scope>
    <source>
        <strain evidence="11 12">P13UCO-S1</strain>
    </source>
</reference>
<comment type="similarity">
    <text evidence="1 6 7 8">Belongs to the TRAFAC class TrmE-Era-EngA-EngB-Septin-like GTPase superfamily. Era GTPase family.</text>
</comment>
<feature type="region of interest" description="G2" evidence="7">
    <location>
        <begin position="36"/>
        <end position="40"/>
    </location>
</feature>
<evidence type="ECO:0000313" key="12">
    <source>
        <dbReference type="Proteomes" id="UP000594707"/>
    </source>
</evidence>
<dbReference type="GO" id="GO:0070181">
    <property type="term" value="F:small ribosomal subunit rRNA binding"/>
    <property type="evidence" value="ECO:0007669"/>
    <property type="project" value="UniProtKB-UniRule"/>
</dbReference>
<dbReference type="InterPro" id="IPR006073">
    <property type="entry name" value="GTP-bd"/>
</dbReference>
<dbReference type="Pfam" id="PF07650">
    <property type="entry name" value="KH_2"/>
    <property type="match status" value="1"/>
</dbReference>
<evidence type="ECO:0000256" key="4">
    <source>
        <dbReference type="ARBA" id="ARBA00022884"/>
    </source>
</evidence>
<comment type="subcellular location">
    <subcellularLocation>
        <location evidence="6">Cytoplasm</location>
    </subcellularLocation>
    <subcellularLocation>
        <location evidence="6">Cell membrane</location>
        <topology evidence="6">Peripheral membrane protein</topology>
    </subcellularLocation>
</comment>
<evidence type="ECO:0000259" key="10">
    <source>
        <dbReference type="PROSITE" id="PS51713"/>
    </source>
</evidence>
<dbReference type="CDD" id="cd22534">
    <property type="entry name" value="KH-II_Era"/>
    <property type="match status" value="1"/>
</dbReference>
<dbReference type="Gene3D" id="3.30.300.20">
    <property type="match status" value="1"/>
</dbReference>
<evidence type="ECO:0000256" key="2">
    <source>
        <dbReference type="ARBA" id="ARBA00020484"/>
    </source>
</evidence>
<dbReference type="AlphaFoldDB" id="A0A7S9WVG7"/>
<gene>
    <name evidence="6 11" type="primary">era</name>
    <name evidence="11" type="ORF">CVT08_04990</name>
</gene>
<keyword evidence="5 6" id="KW-0342">GTP-binding</keyword>
<dbReference type="SUPFAM" id="SSF54814">
    <property type="entry name" value="Prokaryotic type KH domain (KH-domain type II)"/>
    <property type="match status" value="1"/>
</dbReference>
<dbReference type="Proteomes" id="UP000594707">
    <property type="component" value="Chromosome"/>
</dbReference>
<evidence type="ECO:0000256" key="8">
    <source>
        <dbReference type="RuleBase" id="RU003761"/>
    </source>
</evidence>
<dbReference type="NCBIfam" id="NF000908">
    <property type="entry name" value="PRK00089.1"/>
    <property type="match status" value="1"/>
</dbReference>
<feature type="region of interest" description="G4" evidence="7">
    <location>
        <begin position="116"/>
        <end position="119"/>
    </location>
</feature>
<keyword evidence="6" id="KW-0472">Membrane</keyword>
<dbReference type="PROSITE" id="PS50823">
    <property type="entry name" value="KH_TYPE_2"/>
    <property type="match status" value="1"/>
</dbReference>
<dbReference type="GO" id="GO:0005829">
    <property type="term" value="C:cytosol"/>
    <property type="evidence" value="ECO:0007669"/>
    <property type="project" value="TreeGrafter"/>
</dbReference>
<dbReference type="GO" id="GO:0005886">
    <property type="term" value="C:plasma membrane"/>
    <property type="evidence" value="ECO:0007669"/>
    <property type="project" value="UniProtKB-SubCell"/>
</dbReference>
<dbReference type="GO" id="GO:0000028">
    <property type="term" value="P:ribosomal small subunit assembly"/>
    <property type="evidence" value="ECO:0007669"/>
    <property type="project" value="TreeGrafter"/>
</dbReference>
<organism evidence="11 12">
    <name type="scientific">Campylobacter concisus</name>
    <dbReference type="NCBI Taxonomy" id="199"/>
    <lineage>
        <taxon>Bacteria</taxon>
        <taxon>Pseudomonadati</taxon>
        <taxon>Campylobacterota</taxon>
        <taxon>Epsilonproteobacteria</taxon>
        <taxon>Campylobacterales</taxon>
        <taxon>Campylobacteraceae</taxon>
        <taxon>Campylobacter</taxon>
    </lineage>
</organism>
<dbReference type="InterPro" id="IPR009019">
    <property type="entry name" value="KH_sf_prok-type"/>
</dbReference>
<dbReference type="PANTHER" id="PTHR42698">
    <property type="entry name" value="GTPASE ERA"/>
    <property type="match status" value="1"/>
</dbReference>
<protein>
    <recommendedName>
        <fullName evidence="2 6">GTPase Era</fullName>
    </recommendedName>
</protein>
<keyword evidence="3 6" id="KW-0547">Nucleotide-binding</keyword>
<dbReference type="InterPro" id="IPR030388">
    <property type="entry name" value="G_ERA_dom"/>
</dbReference>
<keyword evidence="6" id="KW-1003">Cell membrane</keyword>
<feature type="binding site" evidence="6">
    <location>
        <begin position="116"/>
        <end position="119"/>
    </location>
    <ligand>
        <name>GTP</name>
        <dbReference type="ChEBI" id="CHEBI:37565"/>
    </ligand>
</feature>
<dbReference type="HAMAP" id="MF_00367">
    <property type="entry name" value="GTPase_Era"/>
    <property type="match status" value="1"/>
</dbReference>
<dbReference type="CDD" id="cd04163">
    <property type="entry name" value="Era"/>
    <property type="match status" value="1"/>
</dbReference>
<sequence length="289" mass="32900">MKSGFVSIIGRTNAGKSSFLNALLNEKIAIVSHKQNATRRKINGIVMNGEDQIIFTDTPGLHESNKAINQLLINQAIKSMGDCDLIVFLAPIHDDTSDYEKFLALNPEKLHILVLTKVDESSNAKVLEKITQYQKFQDKFAALLTFSTKQPTYKKPLLDEICKLLPEHEYFYDPEFLTPTNEKEIFREFILEAIYENLSDEIPYLSDAIIKSVKEKTGITEIYASIITERDIHKSMIIGKNGETIKRIGIFARKLIQNLTNTKVFLKLDVVVKKGWSKEEKSLNQIIGY</sequence>
<dbReference type="PANTHER" id="PTHR42698:SF1">
    <property type="entry name" value="GTPASE ERA, MITOCHONDRIAL"/>
    <property type="match status" value="1"/>
</dbReference>
<keyword evidence="6" id="KW-0963">Cytoplasm</keyword>
<feature type="region of interest" description="G1" evidence="7">
    <location>
        <begin position="10"/>
        <end position="17"/>
    </location>
</feature>
<feature type="binding site" evidence="6">
    <location>
        <begin position="10"/>
        <end position="17"/>
    </location>
    <ligand>
        <name>GTP</name>
        <dbReference type="ChEBI" id="CHEBI:37565"/>
    </ligand>
</feature>
<evidence type="ECO:0000256" key="5">
    <source>
        <dbReference type="ARBA" id="ARBA00023134"/>
    </source>
</evidence>
<proteinExistence type="inferred from homology"/>
<feature type="domain" description="Era-type G" evidence="10">
    <location>
        <begin position="2"/>
        <end position="167"/>
    </location>
</feature>
<keyword evidence="6" id="KW-0699">rRNA-binding</keyword>
<evidence type="ECO:0000256" key="3">
    <source>
        <dbReference type="ARBA" id="ARBA00022741"/>
    </source>
</evidence>
<dbReference type="InterPro" id="IPR004044">
    <property type="entry name" value="KH_dom_type_2"/>
</dbReference>
<dbReference type="SUPFAM" id="SSF52540">
    <property type="entry name" value="P-loop containing nucleoside triphosphate hydrolases"/>
    <property type="match status" value="1"/>
</dbReference>
<dbReference type="InterPro" id="IPR027417">
    <property type="entry name" value="P-loop_NTPase"/>
</dbReference>
<dbReference type="GO" id="GO:0005525">
    <property type="term" value="F:GTP binding"/>
    <property type="evidence" value="ECO:0007669"/>
    <property type="project" value="UniProtKB-UniRule"/>
</dbReference>
<evidence type="ECO:0000256" key="1">
    <source>
        <dbReference type="ARBA" id="ARBA00007921"/>
    </source>
</evidence>
<feature type="region of interest" description="G3" evidence="7">
    <location>
        <begin position="57"/>
        <end position="60"/>
    </location>
</feature>
<dbReference type="InterPro" id="IPR005662">
    <property type="entry name" value="GTPase_Era-like"/>
</dbReference>
<feature type="binding site" evidence="6">
    <location>
        <begin position="57"/>
        <end position="61"/>
    </location>
    <ligand>
        <name>GTP</name>
        <dbReference type="ChEBI" id="CHEBI:37565"/>
    </ligand>
</feature>
<dbReference type="InterPro" id="IPR005225">
    <property type="entry name" value="Small_GTP-bd"/>
</dbReference>
<dbReference type="InterPro" id="IPR015946">
    <property type="entry name" value="KH_dom-like_a/b"/>
</dbReference>
<evidence type="ECO:0000313" key="11">
    <source>
        <dbReference type="EMBL" id="QPH94808.1"/>
    </source>
</evidence>
<evidence type="ECO:0000256" key="7">
    <source>
        <dbReference type="PROSITE-ProRule" id="PRU01050"/>
    </source>
</evidence>
<comment type="subunit">
    <text evidence="6">Monomer.</text>
</comment>